<comment type="catalytic activity">
    <reaction evidence="1">
        <text>D-glucosamine + ATP = D-glucosamine 6-phosphate + ADP + H(+)</text>
        <dbReference type="Rhea" id="RHEA:10948"/>
        <dbReference type="ChEBI" id="CHEBI:15378"/>
        <dbReference type="ChEBI" id="CHEBI:30616"/>
        <dbReference type="ChEBI" id="CHEBI:58723"/>
        <dbReference type="ChEBI" id="CHEBI:58725"/>
        <dbReference type="ChEBI" id="CHEBI:456216"/>
        <dbReference type="EC" id="2.7.1.8"/>
    </reaction>
</comment>
<gene>
    <name evidence="2" type="ORF">EUA04_16720</name>
</gene>
<feature type="binding site" evidence="1">
    <location>
        <position position="270"/>
    </location>
    <ligand>
        <name>Mg(2+)</name>
        <dbReference type="ChEBI" id="CHEBI:18420"/>
        <label>1</label>
    </ligand>
</feature>
<dbReference type="Proteomes" id="UP000294952">
    <property type="component" value="Unassembled WGS sequence"/>
</dbReference>
<keyword evidence="1" id="KW-0460">Magnesium</keyword>
<comment type="cofactor">
    <cofactor evidence="1">
        <name>Mg(2+)</name>
        <dbReference type="ChEBI" id="CHEBI:18420"/>
    </cofactor>
    <text evidence="1">Binds 2 Mg(2+) ions per subunit.</text>
</comment>
<evidence type="ECO:0000256" key="1">
    <source>
        <dbReference type="HAMAP-Rule" id="MF_02218"/>
    </source>
</evidence>
<feature type="binding site" evidence="1">
    <location>
        <position position="265"/>
    </location>
    <ligand>
        <name>D-glucosamine</name>
        <dbReference type="ChEBI" id="CHEBI:58723"/>
    </ligand>
</feature>
<dbReference type="SUPFAM" id="SSF56112">
    <property type="entry name" value="Protein kinase-like (PK-like)"/>
    <property type="match status" value="1"/>
</dbReference>
<dbReference type="EC" id="2.7.1.8" evidence="1"/>
<accession>A0A4R5X6B8</accession>
<sequence length="400" mass="42845">MTTLPDPVDWFDLSNEHRLAIVAAGSARSALPMARRGGWHRARPGEGASTALLRVLAAQPGDRQIGRFHVRSWAARPLEGERAMNVDQTNESVIVGDQAVVKWAVHLQEGPHPAPQRITTLRDAGFTGIPQPWGVITWQAPNGEETVTAYVDEYLPGAVDGWTWAVEMMTAATLAADPDATAATARQLGVLVADMHSALAATASTASSADAHRWHMAATALLETACAITGSASAEVLRAHRAQVVEELALLASLTGAAVLDGHGDLHVGQVLRSDGKLFVTDFDGNPVLTAAERMHPIPAVVDVAGMVQSLVHVAIVARRYTALDPGALHAVEAATRRVFVQAYTARLTAGGHGHLFEPRPLRALRLVQVMREMIYAAQHLPRWMYVPDAALPALLDDEE</sequence>
<dbReference type="EMBL" id="SDLP01000004">
    <property type="protein sequence ID" value="TDL07541.1"/>
    <property type="molecule type" value="Genomic_DNA"/>
</dbReference>
<comment type="caution">
    <text evidence="1">Lacks conserved residue(s) required for the propagation of feature annotation.</text>
</comment>
<reference evidence="2 3" key="1">
    <citation type="submission" date="2019-01" db="EMBL/GenBank/DDBJ databases">
        <title>High-quality-draft genome sequences of five non-tuberculosis mycobacteriaceae isolated from a nosocomial environment.</title>
        <authorList>
            <person name="Tiago I."/>
            <person name="Alarico S."/>
            <person name="Pereira S.G."/>
            <person name="Coelho C."/>
            <person name="Maranha A."/>
            <person name="Empadinhas N."/>
        </authorList>
    </citation>
    <scope>NUCLEOTIDE SEQUENCE [LARGE SCALE GENOMIC DNA]</scope>
    <source>
        <strain evidence="2 3">22DIII</strain>
    </source>
</reference>
<comment type="caution">
    <text evidence="2">The sequence shown here is derived from an EMBL/GenBank/DDBJ whole genome shotgun (WGS) entry which is preliminary data.</text>
</comment>
<keyword evidence="1 2" id="KW-0808">Transferase</keyword>
<feature type="binding site" evidence="1">
    <location>
        <position position="160"/>
    </location>
    <ligand>
        <name>ATP</name>
        <dbReference type="ChEBI" id="CHEBI:30616"/>
    </ligand>
</feature>
<feature type="binding site" evidence="1">
    <location>
        <position position="373"/>
    </location>
    <ligand>
        <name>D-glucosamine</name>
        <dbReference type="ChEBI" id="CHEBI:58723"/>
    </ligand>
</feature>
<name>A0A4R5X6B8_9MYCO</name>
<evidence type="ECO:0000313" key="3">
    <source>
        <dbReference type="Proteomes" id="UP000294952"/>
    </source>
</evidence>
<organism evidence="2 3">
    <name type="scientific">Mycolicibacterium obuense</name>
    <dbReference type="NCBI Taxonomy" id="1807"/>
    <lineage>
        <taxon>Bacteria</taxon>
        <taxon>Bacillati</taxon>
        <taxon>Actinomycetota</taxon>
        <taxon>Actinomycetes</taxon>
        <taxon>Mycobacteriales</taxon>
        <taxon>Mycobacteriaceae</taxon>
        <taxon>Mycolicibacterium</taxon>
    </lineage>
</organism>
<feature type="binding site" evidence="1">
    <location>
        <position position="284"/>
    </location>
    <ligand>
        <name>Mg(2+)</name>
        <dbReference type="ChEBI" id="CHEBI:18420"/>
        <label>2</label>
    </ligand>
</feature>
<dbReference type="GO" id="GO:0000287">
    <property type="term" value="F:magnesium ion binding"/>
    <property type="evidence" value="ECO:0007669"/>
    <property type="project" value="UniProtKB-UniRule"/>
</dbReference>
<dbReference type="InterPro" id="IPR011009">
    <property type="entry name" value="Kinase-like_dom_sf"/>
</dbReference>
<keyword evidence="1" id="KW-0479">Metal-binding</keyword>
<comment type="similarity">
    <text evidence="1">Belongs to the actinobacterial glucosamine kinase family.</text>
</comment>
<dbReference type="AlphaFoldDB" id="A0A4R5X6B8"/>
<dbReference type="GO" id="GO:0005524">
    <property type="term" value="F:ATP binding"/>
    <property type="evidence" value="ECO:0007669"/>
    <property type="project" value="UniProtKB-KW"/>
</dbReference>
<feature type="binding site" evidence="1">
    <location>
        <position position="282"/>
    </location>
    <ligand>
        <name>Mg(2+)</name>
        <dbReference type="ChEBI" id="CHEBI:18420"/>
        <label>1</label>
    </ligand>
</feature>
<dbReference type="GO" id="GO:0005975">
    <property type="term" value="P:carbohydrate metabolic process"/>
    <property type="evidence" value="ECO:0007669"/>
    <property type="project" value="UniProtKB-UniRule"/>
</dbReference>
<dbReference type="InterPro" id="IPR053634">
    <property type="entry name" value="Actino_Glucosamine_Kinase"/>
</dbReference>
<comment type="subunit">
    <text evidence="1">Monomer.</text>
</comment>
<comment type="function">
    <text evidence="1">Catalyzes the ATP-dependent phosphorylation of D-glucosamine (GlcN) to D-glucosamine 6-phosphate. May be involved in the phosphorylation of acquired extracellular GlcN derived from the hydrolysis of chitosan, i.e., in the incorporation of exogenous GlcN into the bacterial GlcNAc metabolism.</text>
</comment>
<dbReference type="Gene3D" id="3.90.1200.10">
    <property type="match status" value="1"/>
</dbReference>
<dbReference type="NCBIfam" id="NF041273">
    <property type="entry name" value="GlcN_kinase"/>
    <property type="match status" value="1"/>
</dbReference>
<proteinExistence type="inferred from homology"/>
<dbReference type="HAMAP" id="MF_02218">
    <property type="entry name" value="GlcN_kinase"/>
    <property type="match status" value="1"/>
</dbReference>
<dbReference type="GO" id="GO:0047931">
    <property type="term" value="F:glucosamine kinase activity"/>
    <property type="evidence" value="ECO:0007669"/>
    <property type="project" value="UniProtKB-UniRule"/>
</dbReference>
<feature type="short sequence motif" description="Substrate specificity determinant motif" evidence="1">
    <location>
        <begin position="369"/>
        <end position="384"/>
    </location>
</feature>
<evidence type="ECO:0000313" key="2">
    <source>
        <dbReference type="EMBL" id="TDL07541.1"/>
    </source>
</evidence>
<protein>
    <recommendedName>
        <fullName evidence="1">Glucosamine kinase</fullName>
        <shortName evidence="1">GlcN kinase</shortName>
        <shortName evidence="1">GlcNK</shortName>
        <ecNumber evidence="1">2.7.1.8</ecNumber>
    </recommendedName>
</protein>
<keyword evidence="1" id="KW-0547">Nucleotide-binding</keyword>
<keyword evidence="1" id="KW-0418">Kinase</keyword>
<feature type="binding site" evidence="1">
    <location>
        <position position="102"/>
    </location>
    <ligand>
        <name>ATP</name>
        <dbReference type="ChEBI" id="CHEBI:30616"/>
    </ligand>
</feature>
<keyword evidence="1" id="KW-0119">Carbohydrate metabolism</keyword>
<dbReference type="InterPro" id="IPR043674">
    <property type="entry name" value="GlcN_kinase"/>
</dbReference>
<keyword evidence="1" id="KW-0067">ATP-binding</keyword>
<feature type="binding site" evidence="1">
    <location>
        <position position="282"/>
    </location>
    <ligand>
        <name>Mg(2+)</name>
        <dbReference type="ChEBI" id="CHEBI:18420"/>
        <label>2</label>
    </ligand>
</feature>